<organism evidence="2 3">
    <name type="scientific">Fictibacillus solisalsi</name>
    <dbReference type="NCBI Taxonomy" id="459525"/>
    <lineage>
        <taxon>Bacteria</taxon>
        <taxon>Bacillati</taxon>
        <taxon>Bacillota</taxon>
        <taxon>Bacilli</taxon>
        <taxon>Bacillales</taxon>
        <taxon>Fictibacillaceae</taxon>
        <taxon>Fictibacillus</taxon>
    </lineage>
</organism>
<evidence type="ECO:0008006" key="4">
    <source>
        <dbReference type="Google" id="ProtNLM"/>
    </source>
</evidence>
<evidence type="ECO:0000256" key="1">
    <source>
        <dbReference type="SAM" id="Phobius"/>
    </source>
</evidence>
<feature type="transmembrane region" description="Helical" evidence="1">
    <location>
        <begin position="21"/>
        <end position="40"/>
    </location>
</feature>
<proteinExistence type="predicted"/>
<dbReference type="Proteomes" id="UP000199544">
    <property type="component" value="Unassembled WGS sequence"/>
</dbReference>
<name>A0A1G9YDB1_9BACL</name>
<keyword evidence="1" id="KW-1133">Transmembrane helix</keyword>
<dbReference type="AlphaFoldDB" id="A0A1G9YDB1"/>
<dbReference type="InterPro" id="IPR021257">
    <property type="entry name" value="DUF2809"/>
</dbReference>
<feature type="transmembrane region" description="Helical" evidence="1">
    <location>
        <begin position="115"/>
        <end position="134"/>
    </location>
</feature>
<protein>
    <recommendedName>
        <fullName evidence="4">VanZ like family protein</fullName>
    </recommendedName>
</protein>
<dbReference type="OrthoDB" id="5360192at2"/>
<keyword evidence="3" id="KW-1185">Reference proteome</keyword>
<reference evidence="3" key="1">
    <citation type="submission" date="2016-10" db="EMBL/GenBank/DDBJ databases">
        <authorList>
            <person name="Varghese N."/>
            <person name="Submissions S."/>
        </authorList>
    </citation>
    <scope>NUCLEOTIDE SEQUENCE [LARGE SCALE GENOMIC DNA]</scope>
    <source>
        <strain evidence="3">CGMCC 1.6854</strain>
    </source>
</reference>
<dbReference type="Pfam" id="PF10990">
    <property type="entry name" value="DUF2809"/>
    <property type="match status" value="1"/>
</dbReference>
<accession>A0A1G9YDB1</accession>
<keyword evidence="1" id="KW-0812">Transmembrane</keyword>
<sequence length="148" mass="16683">MLGYLTAFLISYERVNELKRAIYLLFIVITIIVGLASRAYGSSLPDFLAENIGDALWAAMVYFGFRFLLIRKNLRTAMALSFLFSFGIEFSQLYQADWINQVRDTLPGALILGKGFLAADLVRYAAGIILAMLLDRCILTRFGPKRVQ</sequence>
<feature type="transmembrane region" description="Helical" evidence="1">
    <location>
        <begin position="52"/>
        <end position="69"/>
    </location>
</feature>
<evidence type="ECO:0000313" key="3">
    <source>
        <dbReference type="Proteomes" id="UP000199544"/>
    </source>
</evidence>
<feature type="transmembrane region" description="Helical" evidence="1">
    <location>
        <begin position="76"/>
        <end position="95"/>
    </location>
</feature>
<gene>
    <name evidence="2" type="ORF">SAMN04488137_3364</name>
</gene>
<dbReference type="EMBL" id="FNHW01000001">
    <property type="protein sequence ID" value="SDN07158.1"/>
    <property type="molecule type" value="Genomic_DNA"/>
</dbReference>
<dbReference type="STRING" id="459525.SAMN04488137_3364"/>
<evidence type="ECO:0000313" key="2">
    <source>
        <dbReference type="EMBL" id="SDN07158.1"/>
    </source>
</evidence>
<keyword evidence="1" id="KW-0472">Membrane</keyword>